<evidence type="ECO:0008006" key="3">
    <source>
        <dbReference type="Google" id="ProtNLM"/>
    </source>
</evidence>
<dbReference type="Proteomes" id="UP000325690">
    <property type="component" value="Unassembled WGS sequence"/>
</dbReference>
<evidence type="ECO:0000313" key="1">
    <source>
        <dbReference type="EMBL" id="KAB7753295.1"/>
    </source>
</evidence>
<comment type="caution">
    <text evidence="1">The sequence shown here is derived from an EMBL/GenBank/DDBJ whole genome shotgun (WGS) entry which is preliminary data.</text>
</comment>
<gene>
    <name evidence="1" type="ORF">MPHL21000_18775</name>
</gene>
<name>A0A5N5UUP6_MYCPH</name>
<keyword evidence="2" id="KW-1185">Reference proteome</keyword>
<dbReference type="AlphaFoldDB" id="A0A5N5UUP6"/>
<dbReference type="EMBL" id="ANBP01000034">
    <property type="protein sequence ID" value="KAB7753295.1"/>
    <property type="molecule type" value="Genomic_DNA"/>
</dbReference>
<reference evidence="1 2" key="1">
    <citation type="submission" date="2012-10" db="EMBL/GenBank/DDBJ databases">
        <title>The draft sequence of the Mycobacterium pheli genome.</title>
        <authorList>
            <person name="Pettersson B.M.F."/>
            <person name="Das S."/>
            <person name="Dasgupta S."/>
            <person name="Bhattacharya A."/>
            <person name="Kirsebom L.A."/>
        </authorList>
    </citation>
    <scope>NUCLEOTIDE SEQUENCE [LARGE SCALE GENOMIC DNA]</scope>
    <source>
        <strain evidence="1 2">CCUG 21000</strain>
    </source>
</reference>
<accession>A0A5N5UUP6</accession>
<evidence type="ECO:0000313" key="2">
    <source>
        <dbReference type="Proteomes" id="UP000325690"/>
    </source>
</evidence>
<protein>
    <recommendedName>
        <fullName evidence="3">Intersectin-EH binding protein Ibp1</fullName>
    </recommendedName>
</protein>
<organism evidence="1 2">
    <name type="scientific">Mycolicibacterium phlei DSM 43239 = CCUG 21000</name>
    <dbReference type="NCBI Taxonomy" id="1226750"/>
    <lineage>
        <taxon>Bacteria</taxon>
        <taxon>Bacillati</taxon>
        <taxon>Actinomycetota</taxon>
        <taxon>Actinomycetes</taxon>
        <taxon>Mycobacteriales</taxon>
        <taxon>Mycobacteriaceae</taxon>
        <taxon>Mycolicibacterium</taxon>
    </lineage>
</organism>
<proteinExistence type="predicted"/>
<sequence>MATPALVLIATPDPAPAVAQGCSSGEEMDVYTTTCTPFLVPRSPQLFSVTAANPDMPEIDGIPCFGGHHQGECIGLAEEAEAQGPPAQPRVTISSSP</sequence>